<name>A0A1W7R749_AEDAL</name>
<feature type="compositionally biased region" description="Polar residues" evidence="1">
    <location>
        <begin position="149"/>
        <end position="158"/>
    </location>
</feature>
<evidence type="ECO:0000256" key="2">
    <source>
        <dbReference type="SAM" id="SignalP"/>
    </source>
</evidence>
<dbReference type="VEuPathDB" id="VectorBase:AALC636_027449"/>
<proteinExistence type="predicted"/>
<feature type="chain" id="PRO_5012371148" evidence="2">
    <location>
        <begin position="20"/>
        <end position="193"/>
    </location>
</feature>
<evidence type="ECO:0000313" key="3">
    <source>
        <dbReference type="EMBL" id="JAV46988.1"/>
    </source>
</evidence>
<dbReference type="EMBL" id="GEHC01000657">
    <property type="protein sequence ID" value="JAV46988.1"/>
    <property type="molecule type" value="Transcribed_RNA"/>
</dbReference>
<evidence type="ECO:0000256" key="1">
    <source>
        <dbReference type="SAM" id="MobiDB-lite"/>
    </source>
</evidence>
<organism evidence="3">
    <name type="scientific">Aedes albopictus</name>
    <name type="common">Asian tiger mosquito</name>
    <name type="synonym">Stegomyia albopicta</name>
    <dbReference type="NCBI Taxonomy" id="7160"/>
    <lineage>
        <taxon>Eukaryota</taxon>
        <taxon>Metazoa</taxon>
        <taxon>Ecdysozoa</taxon>
        <taxon>Arthropoda</taxon>
        <taxon>Hexapoda</taxon>
        <taxon>Insecta</taxon>
        <taxon>Pterygota</taxon>
        <taxon>Neoptera</taxon>
        <taxon>Endopterygota</taxon>
        <taxon>Diptera</taxon>
        <taxon>Nematocera</taxon>
        <taxon>Culicoidea</taxon>
        <taxon>Culicidae</taxon>
        <taxon>Culicinae</taxon>
        <taxon>Aedini</taxon>
        <taxon>Aedes</taxon>
        <taxon>Stegomyia</taxon>
    </lineage>
</organism>
<protein>
    <submittedName>
        <fullName evidence="3">Putative conserved secreted protein</fullName>
    </submittedName>
</protein>
<dbReference type="AlphaFoldDB" id="A0A1W7R749"/>
<feature type="region of interest" description="Disordered" evidence="1">
    <location>
        <begin position="140"/>
        <end position="160"/>
    </location>
</feature>
<sequence>MKQFISVLVVVGLLAVGSAHSSGKDAAAKGNGNAGAYEEIRVESSLNVRKTNQAVRRHVRSVLDILVPDHARVKRQFGAFPNSGFGSSSAQANANAFNQQFGPNGFGASAANAGAQSFFSQGPGGGFGASAANSASQGFQAGPGGITGSAGQSGSQTYHLPGNRDVSLAYTGGFSVADGKPSVSQGNSISFSG</sequence>
<feature type="signal peptide" evidence="2">
    <location>
        <begin position="1"/>
        <end position="19"/>
    </location>
</feature>
<dbReference type="VEuPathDB" id="VectorBase:AALFPA_079593"/>
<reference evidence="3" key="1">
    <citation type="submission" date="2016-03" db="EMBL/GenBank/DDBJ databases">
        <title>RNAseq analyses of the sensorial organs of adult female Aedes albopictus.</title>
        <authorList>
            <person name="Fabrizio L."/>
            <person name="Ribeiro J.M."/>
            <person name="Arca B."/>
        </authorList>
    </citation>
    <scope>NUCLEOTIDE SEQUENCE</scope>
</reference>
<keyword evidence="2" id="KW-0732">Signal</keyword>
<accession>A0A1W7R749</accession>